<comment type="caution">
    <text evidence="1">The sequence shown here is derived from an EMBL/GenBank/DDBJ whole genome shotgun (WGS) entry which is preliminary data.</text>
</comment>
<organism evidence="1 2">
    <name type="scientific">Solea senegalensis</name>
    <name type="common">Senegalese sole</name>
    <dbReference type="NCBI Taxonomy" id="28829"/>
    <lineage>
        <taxon>Eukaryota</taxon>
        <taxon>Metazoa</taxon>
        <taxon>Chordata</taxon>
        <taxon>Craniata</taxon>
        <taxon>Vertebrata</taxon>
        <taxon>Euteleostomi</taxon>
        <taxon>Actinopterygii</taxon>
        <taxon>Neopterygii</taxon>
        <taxon>Teleostei</taxon>
        <taxon>Neoteleostei</taxon>
        <taxon>Acanthomorphata</taxon>
        <taxon>Carangaria</taxon>
        <taxon>Pleuronectiformes</taxon>
        <taxon>Pleuronectoidei</taxon>
        <taxon>Soleidae</taxon>
        <taxon>Solea</taxon>
    </lineage>
</organism>
<name>A0AAV6QE75_SOLSE</name>
<sequence length="62" mass="7055">MDTMCDTWSRFFRRADIKTKVDVAVPSSKTCLHTEQLHPHCNLIQSAGTGGTYIERENELQS</sequence>
<dbReference type="Proteomes" id="UP000693946">
    <property type="component" value="Linkage Group LG6"/>
</dbReference>
<reference evidence="1 2" key="1">
    <citation type="journal article" date="2021" name="Sci. Rep.">
        <title>Chromosome anchoring in Senegalese sole (Solea senegalensis) reveals sex-associated markers and genome rearrangements in flatfish.</title>
        <authorList>
            <person name="Guerrero-Cozar I."/>
            <person name="Gomez-Garrido J."/>
            <person name="Berbel C."/>
            <person name="Martinez-Blanch J.F."/>
            <person name="Alioto T."/>
            <person name="Claros M.G."/>
            <person name="Gagnaire P.A."/>
            <person name="Manchado M."/>
        </authorList>
    </citation>
    <scope>NUCLEOTIDE SEQUENCE [LARGE SCALE GENOMIC DNA]</scope>
    <source>
        <strain evidence="1">Sse05_10M</strain>
    </source>
</reference>
<accession>A0AAV6QE75</accession>
<evidence type="ECO:0000313" key="2">
    <source>
        <dbReference type="Proteomes" id="UP000693946"/>
    </source>
</evidence>
<protein>
    <submittedName>
        <fullName evidence="1">Uncharacterized protein</fullName>
    </submittedName>
</protein>
<dbReference type="EMBL" id="JAGKHQ010000018">
    <property type="protein sequence ID" value="KAG7486945.1"/>
    <property type="molecule type" value="Genomic_DNA"/>
</dbReference>
<evidence type="ECO:0000313" key="1">
    <source>
        <dbReference type="EMBL" id="KAG7486945.1"/>
    </source>
</evidence>
<dbReference type="AlphaFoldDB" id="A0AAV6QE75"/>
<keyword evidence="2" id="KW-1185">Reference proteome</keyword>
<proteinExistence type="predicted"/>
<gene>
    <name evidence="1" type="ORF">JOB18_042645</name>
</gene>